<evidence type="ECO:0000256" key="1">
    <source>
        <dbReference type="SAM" id="MobiDB-lite"/>
    </source>
</evidence>
<feature type="compositionally biased region" description="Polar residues" evidence="1">
    <location>
        <begin position="53"/>
        <end position="62"/>
    </location>
</feature>
<dbReference type="HOGENOM" id="CLU_2664616_0_0_9"/>
<gene>
    <name evidence="2" type="ORF">CLOLEP_00725</name>
</gene>
<evidence type="ECO:0000313" key="3">
    <source>
        <dbReference type="Proteomes" id="UP000003490"/>
    </source>
</evidence>
<proteinExistence type="predicted"/>
<organism evidence="2 3">
    <name type="scientific">[Clostridium] leptum DSM 753</name>
    <dbReference type="NCBI Taxonomy" id="428125"/>
    <lineage>
        <taxon>Bacteria</taxon>
        <taxon>Bacillati</taxon>
        <taxon>Bacillota</taxon>
        <taxon>Clostridia</taxon>
        <taxon>Eubacteriales</taxon>
        <taxon>Oscillospiraceae</taxon>
        <taxon>Oscillospiraceae incertae sedis</taxon>
    </lineage>
</organism>
<dbReference type="AlphaFoldDB" id="A7VQ98"/>
<reference evidence="2 3" key="1">
    <citation type="submission" date="2007-08" db="EMBL/GenBank/DDBJ databases">
        <title>Draft genome sequence of Clostridium leptum (DSM 753).</title>
        <authorList>
            <person name="Sudarsanam P."/>
            <person name="Ley R."/>
            <person name="Guruge J."/>
            <person name="Turnbaugh P.J."/>
            <person name="Mahowald M."/>
            <person name="Liep D."/>
            <person name="Gordon J."/>
        </authorList>
    </citation>
    <scope>NUCLEOTIDE SEQUENCE [LARGE SCALE GENOMIC DNA]</scope>
    <source>
        <strain evidence="2 3">DSM 753</strain>
    </source>
</reference>
<reference evidence="2 3" key="2">
    <citation type="submission" date="2007-08" db="EMBL/GenBank/DDBJ databases">
        <authorList>
            <person name="Fulton L."/>
            <person name="Clifton S."/>
            <person name="Fulton B."/>
            <person name="Xu J."/>
            <person name="Minx P."/>
            <person name="Pepin K.H."/>
            <person name="Johnson M."/>
            <person name="Thiruvilangam P."/>
            <person name="Bhonagiri V."/>
            <person name="Nash W.E."/>
            <person name="Wang C."/>
            <person name="Mardis E.R."/>
            <person name="Wilson R.K."/>
        </authorList>
    </citation>
    <scope>NUCLEOTIDE SEQUENCE [LARGE SCALE GENOMIC DNA]</scope>
    <source>
        <strain evidence="2 3">DSM 753</strain>
    </source>
</reference>
<name>A7VQ98_9FIRM</name>
<comment type="caution">
    <text evidence="2">The sequence shown here is derived from an EMBL/GenBank/DDBJ whole genome shotgun (WGS) entry which is preliminary data.</text>
</comment>
<dbReference type="EMBL" id="ABCB02000014">
    <property type="protein sequence ID" value="EDO62603.1"/>
    <property type="molecule type" value="Genomic_DNA"/>
</dbReference>
<dbReference type="Proteomes" id="UP000003490">
    <property type="component" value="Unassembled WGS sequence"/>
</dbReference>
<protein>
    <submittedName>
        <fullName evidence="2">Uncharacterized protein</fullName>
    </submittedName>
</protein>
<evidence type="ECO:0000313" key="2">
    <source>
        <dbReference type="EMBL" id="EDO62603.1"/>
    </source>
</evidence>
<accession>A7VQ98</accession>
<sequence length="75" mass="8123">MTILYRKTAAKKRGKPYFLVFRGKAGCLRFPASIAGAPIGKPGFFVRAPKNAAENTGAQAQPPQKAAHFQAKLTY</sequence>
<feature type="region of interest" description="Disordered" evidence="1">
    <location>
        <begin position="53"/>
        <end position="75"/>
    </location>
</feature>